<evidence type="ECO:0000313" key="1">
    <source>
        <dbReference type="EMBL" id="KAA6355814.1"/>
    </source>
</evidence>
<reference evidence="1 2" key="1">
    <citation type="submission" date="2019-03" db="EMBL/GenBank/DDBJ databases">
        <title>Single cell metagenomics reveals metabolic interactions within the superorganism composed of flagellate Streblomastix strix and complex community of Bacteroidetes bacteria on its surface.</title>
        <authorList>
            <person name="Treitli S.C."/>
            <person name="Kolisko M."/>
            <person name="Husnik F."/>
            <person name="Keeling P."/>
            <person name="Hampl V."/>
        </authorList>
    </citation>
    <scope>NUCLEOTIDE SEQUENCE [LARGE SCALE GENOMIC DNA]</scope>
    <source>
        <strain evidence="1">ST1C</strain>
    </source>
</reference>
<accession>A0A5J4TBP8</accession>
<dbReference type="Proteomes" id="UP000324800">
    <property type="component" value="Unassembled WGS sequence"/>
</dbReference>
<evidence type="ECO:0008006" key="3">
    <source>
        <dbReference type="Google" id="ProtNLM"/>
    </source>
</evidence>
<comment type="caution">
    <text evidence="1">The sequence shown here is derived from an EMBL/GenBank/DDBJ whole genome shotgun (WGS) entry which is preliminary data.</text>
</comment>
<dbReference type="AlphaFoldDB" id="A0A5J4TBP8"/>
<gene>
    <name evidence="1" type="ORF">EZS28_048659</name>
</gene>
<evidence type="ECO:0000313" key="2">
    <source>
        <dbReference type="Proteomes" id="UP000324800"/>
    </source>
</evidence>
<protein>
    <recommendedName>
        <fullName evidence="3">SPRY domain-containing protein</fullName>
    </recommendedName>
</protein>
<sequence length="100" mass="11199">MPGKGWGTSGSVYYKGTNTAGNTIFHDNQKVILEYDSYQGTLIFFVDGKQQPIYISGIKEKVRFIVHMYHAASSSCLIRSLKKLEAPTSGHVENEKAVQW</sequence>
<dbReference type="EMBL" id="SNRW01034006">
    <property type="protein sequence ID" value="KAA6355814.1"/>
    <property type="molecule type" value="Genomic_DNA"/>
</dbReference>
<organism evidence="1 2">
    <name type="scientific">Streblomastix strix</name>
    <dbReference type="NCBI Taxonomy" id="222440"/>
    <lineage>
        <taxon>Eukaryota</taxon>
        <taxon>Metamonada</taxon>
        <taxon>Preaxostyla</taxon>
        <taxon>Oxymonadida</taxon>
        <taxon>Streblomastigidae</taxon>
        <taxon>Streblomastix</taxon>
    </lineage>
</organism>
<proteinExistence type="predicted"/>
<name>A0A5J4TBP8_9EUKA</name>